<dbReference type="EMBL" id="HG996469">
    <property type="protein sequence ID" value="CAG1843929.1"/>
    <property type="molecule type" value="Genomic_DNA"/>
</dbReference>
<dbReference type="Gramene" id="Ma04_t31220.1">
    <property type="protein sequence ID" value="Ma04_p31220.1"/>
    <property type="gene ID" value="Ma04_g31220"/>
</dbReference>
<accession>A0A804IVZ9</accession>
<protein>
    <submittedName>
        <fullName evidence="1">(wild Malaysian banana) hypothetical protein</fullName>
    </submittedName>
</protein>
<dbReference type="Proteomes" id="UP000012960">
    <property type="component" value="Unplaced"/>
</dbReference>
<dbReference type="EnsemblPlants" id="Ma04_t31220.1">
    <property type="protein sequence ID" value="Ma04_p31220.1"/>
    <property type="gene ID" value="Ma04_g31220"/>
</dbReference>
<keyword evidence="3" id="KW-1185">Reference proteome</keyword>
<dbReference type="InParanoid" id="A0A804IVZ9"/>
<name>A0A804IVZ9_MUSAM</name>
<dbReference type="AlphaFoldDB" id="A0A804IVZ9"/>
<evidence type="ECO:0000313" key="2">
    <source>
        <dbReference type="EnsemblPlants" id="Ma04_p31220.1"/>
    </source>
</evidence>
<sequence>MDLFISHLVLHRHLVSWISASMIAVDATRACGRHSPFSLFLPLLFRFLSIGKRRGFIGKRHSEVKQGSRIEDILISYQSQSLPNES</sequence>
<proteinExistence type="predicted"/>
<evidence type="ECO:0000313" key="3">
    <source>
        <dbReference type="Proteomes" id="UP000012960"/>
    </source>
</evidence>
<reference evidence="1" key="1">
    <citation type="submission" date="2021-03" db="EMBL/GenBank/DDBJ databases">
        <authorList>
            <consortium name="Genoscope - CEA"/>
            <person name="William W."/>
        </authorList>
    </citation>
    <scope>NUCLEOTIDE SEQUENCE</scope>
    <source>
        <strain evidence="1">Doubled-haploid Pahang</strain>
    </source>
</reference>
<organism evidence="2 3">
    <name type="scientific">Musa acuminata subsp. malaccensis</name>
    <name type="common">Wild banana</name>
    <name type="synonym">Musa malaccensis</name>
    <dbReference type="NCBI Taxonomy" id="214687"/>
    <lineage>
        <taxon>Eukaryota</taxon>
        <taxon>Viridiplantae</taxon>
        <taxon>Streptophyta</taxon>
        <taxon>Embryophyta</taxon>
        <taxon>Tracheophyta</taxon>
        <taxon>Spermatophyta</taxon>
        <taxon>Magnoliopsida</taxon>
        <taxon>Liliopsida</taxon>
        <taxon>Zingiberales</taxon>
        <taxon>Musaceae</taxon>
        <taxon>Musa</taxon>
    </lineage>
</organism>
<gene>
    <name evidence="1" type="ORF">GSMUA_137240.1</name>
</gene>
<evidence type="ECO:0000313" key="1">
    <source>
        <dbReference type="EMBL" id="CAG1843929.1"/>
    </source>
</evidence>
<reference evidence="2" key="2">
    <citation type="submission" date="2021-05" db="UniProtKB">
        <authorList>
            <consortium name="EnsemblPlants"/>
        </authorList>
    </citation>
    <scope>IDENTIFICATION</scope>
    <source>
        <strain evidence="2">subsp. malaccensis</strain>
    </source>
</reference>